<dbReference type="OrthoDB" id="9781543at2"/>
<dbReference type="PANTHER" id="PTHR43640">
    <property type="entry name" value="OS07G0260300 PROTEIN"/>
    <property type="match status" value="1"/>
</dbReference>
<dbReference type="PATRIC" id="fig|336831.14.peg.1091"/>
<dbReference type="InterPro" id="IPR013766">
    <property type="entry name" value="Thioredoxin_domain"/>
</dbReference>
<organism evidence="3 4">
    <name type="scientific">Arsukibacterium ikkense</name>
    <dbReference type="NCBI Taxonomy" id="336831"/>
    <lineage>
        <taxon>Bacteria</taxon>
        <taxon>Pseudomonadati</taxon>
        <taxon>Pseudomonadota</taxon>
        <taxon>Gammaproteobacteria</taxon>
        <taxon>Chromatiales</taxon>
        <taxon>Chromatiaceae</taxon>
        <taxon>Arsukibacterium</taxon>
    </lineage>
</organism>
<dbReference type="InterPro" id="IPR047262">
    <property type="entry name" value="PRX-like1"/>
</dbReference>
<sequence length="199" mass="20904">MKLAKLVVTAGAMLFAATLAAAPQVGKPAPDFTVKDANGQSHSLQDFAGKNVVLEWTNHDCPFVVKHYTGNMQQLQTELTGQDVVWLSVISSAPGKQGHISSAKSAELTSSRNASPTAVLFDESGAMGKAYDAKTTPHMYVIDKAGVLQYMGGIDSIPSAKAEDIAKATPYFANAAKAVLAGNTPDPAVTRPYGCSVKY</sequence>
<keyword evidence="4" id="KW-1185">Reference proteome</keyword>
<evidence type="ECO:0000256" key="1">
    <source>
        <dbReference type="SAM" id="SignalP"/>
    </source>
</evidence>
<comment type="caution">
    <text evidence="3">The sequence shown here is derived from an EMBL/GenBank/DDBJ whole genome shotgun (WGS) entry which is preliminary data.</text>
</comment>
<dbReference type="InterPro" id="IPR036249">
    <property type="entry name" value="Thioredoxin-like_sf"/>
</dbReference>
<dbReference type="GO" id="GO:0016491">
    <property type="term" value="F:oxidoreductase activity"/>
    <property type="evidence" value="ECO:0007669"/>
    <property type="project" value="InterPro"/>
</dbReference>
<dbReference type="EMBL" id="LAHO01000015">
    <property type="protein sequence ID" value="KKO44534.1"/>
    <property type="molecule type" value="Genomic_DNA"/>
</dbReference>
<dbReference type="Gene3D" id="3.40.30.10">
    <property type="entry name" value="Glutaredoxin"/>
    <property type="match status" value="1"/>
</dbReference>
<dbReference type="GO" id="GO:0016209">
    <property type="term" value="F:antioxidant activity"/>
    <property type="evidence" value="ECO:0007669"/>
    <property type="project" value="InterPro"/>
</dbReference>
<feature type="domain" description="Thioredoxin" evidence="2">
    <location>
        <begin position="23"/>
        <end position="174"/>
    </location>
</feature>
<keyword evidence="1" id="KW-0732">Signal</keyword>
<dbReference type="Proteomes" id="UP000034228">
    <property type="component" value="Unassembled WGS sequence"/>
</dbReference>
<dbReference type="PANTHER" id="PTHR43640:SF1">
    <property type="entry name" value="THIOREDOXIN-DEPENDENT PEROXIREDOXIN"/>
    <property type="match status" value="1"/>
</dbReference>
<gene>
    <name evidence="3" type="ORF">WG68_14610</name>
</gene>
<feature type="signal peptide" evidence="1">
    <location>
        <begin position="1"/>
        <end position="21"/>
    </location>
</feature>
<dbReference type="SUPFAM" id="SSF52833">
    <property type="entry name" value="Thioredoxin-like"/>
    <property type="match status" value="1"/>
</dbReference>
<proteinExistence type="predicted"/>
<evidence type="ECO:0000313" key="4">
    <source>
        <dbReference type="Proteomes" id="UP000034228"/>
    </source>
</evidence>
<protein>
    <submittedName>
        <fullName evidence="3">Alkyl hydroperoxide reductase</fullName>
    </submittedName>
</protein>
<reference evidence="3 4" key="1">
    <citation type="submission" date="2015-03" db="EMBL/GenBank/DDBJ databases">
        <title>Draft genome sequences of two protease-producing strains of Arsukibacterium isolated from two cold and alkaline environments.</title>
        <authorList>
            <person name="Lylloff J.E."/>
            <person name="Skov L.B."/>
            <person name="Jepsen M."/>
            <person name="Hallin P.F."/>
            <person name="Sorensen S.J."/>
            <person name="Stougaard P."/>
            <person name="Glaring M.A."/>
        </authorList>
    </citation>
    <scope>NUCLEOTIDE SEQUENCE [LARGE SCALE GENOMIC DNA]</scope>
    <source>
        <strain evidence="3 4">GCM72</strain>
    </source>
</reference>
<dbReference type="Pfam" id="PF00578">
    <property type="entry name" value="AhpC-TSA"/>
    <property type="match status" value="1"/>
</dbReference>
<dbReference type="RefSeq" id="WP_046558460.1">
    <property type="nucleotide sequence ID" value="NZ_LAHO01000015.1"/>
</dbReference>
<dbReference type="InterPro" id="IPR000866">
    <property type="entry name" value="AhpC/TSA"/>
</dbReference>
<dbReference type="AlphaFoldDB" id="A0A0M2V2C2"/>
<feature type="chain" id="PRO_5005644197" evidence="1">
    <location>
        <begin position="22"/>
        <end position="199"/>
    </location>
</feature>
<evidence type="ECO:0000259" key="2">
    <source>
        <dbReference type="PROSITE" id="PS51352"/>
    </source>
</evidence>
<dbReference type="PROSITE" id="PS51352">
    <property type="entry name" value="THIOREDOXIN_2"/>
    <property type="match status" value="1"/>
</dbReference>
<dbReference type="STRING" id="336831.WG68_14610"/>
<accession>A0A0M2V2C2</accession>
<evidence type="ECO:0000313" key="3">
    <source>
        <dbReference type="EMBL" id="KKO44534.1"/>
    </source>
</evidence>
<name>A0A0M2V2C2_9GAMM</name>